<organism evidence="6 7">
    <name type="scientific">Colletotrichum zoysiae</name>
    <dbReference type="NCBI Taxonomy" id="1216348"/>
    <lineage>
        <taxon>Eukaryota</taxon>
        <taxon>Fungi</taxon>
        <taxon>Dikarya</taxon>
        <taxon>Ascomycota</taxon>
        <taxon>Pezizomycotina</taxon>
        <taxon>Sordariomycetes</taxon>
        <taxon>Hypocreomycetidae</taxon>
        <taxon>Glomerellales</taxon>
        <taxon>Glomerellaceae</taxon>
        <taxon>Colletotrichum</taxon>
        <taxon>Colletotrichum graminicola species complex</taxon>
    </lineage>
</organism>
<feature type="transmembrane region" description="Helical" evidence="4">
    <location>
        <begin position="30"/>
        <end position="55"/>
    </location>
</feature>
<feature type="domain" description="ABC transmembrane type-1" evidence="5">
    <location>
        <begin position="32"/>
        <end position="131"/>
    </location>
</feature>
<dbReference type="Proteomes" id="UP001232148">
    <property type="component" value="Unassembled WGS sequence"/>
</dbReference>
<evidence type="ECO:0000256" key="2">
    <source>
        <dbReference type="ARBA" id="ARBA00022989"/>
    </source>
</evidence>
<evidence type="ECO:0000256" key="1">
    <source>
        <dbReference type="ARBA" id="ARBA00022692"/>
    </source>
</evidence>
<evidence type="ECO:0000313" key="7">
    <source>
        <dbReference type="Proteomes" id="UP001232148"/>
    </source>
</evidence>
<proteinExistence type="predicted"/>
<dbReference type="GO" id="GO:0005524">
    <property type="term" value="F:ATP binding"/>
    <property type="evidence" value="ECO:0007669"/>
    <property type="project" value="InterPro"/>
</dbReference>
<dbReference type="Gene3D" id="1.20.1560.10">
    <property type="entry name" value="ABC transporter type 1, transmembrane domain"/>
    <property type="match status" value="1"/>
</dbReference>
<keyword evidence="1 4" id="KW-0812">Transmembrane</keyword>
<sequence>MGHPQHLASHCKPSWTHLFAFSNRRHLPTIGAAVVAVFICAAMRTSLAVVLGRMFQVISNYGTGSPNTPDTILQISQLSIIMSCLGLGAFLSSTSLLTSWVVFGELQAKVARETIFGKLLAEDMSWYDKQADGIPGLLVRIET</sequence>
<evidence type="ECO:0000313" key="6">
    <source>
        <dbReference type="EMBL" id="KAK2020583.1"/>
    </source>
</evidence>
<evidence type="ECO:0000259" key="5">
    <source>
        <dbReference type="Pfam" id="PF00664"/>
    </source>
</evidence>
<keyword evidence="2 4" id="KW-1133">Transmembrane helix</keyword>
<evidence type="ECO:0000256" key="3">
    <source>
        <dbReference type="ARBA" id="ARBA00023136"/>
    </source>
</evidence>
<comment type="caution">
    <text evidence="6">The sequence shown here is derived from an EMBL/GenBank/DDBJ whole genome shotgun (WGS) entry which is preliminary data.</text>
</comment>
<dbReference type="AlphaFoldDB" id="A0AAD9H1E8"/>
<evidence type="ECO:0000256" key="4">
    <source>
        <dbReference type="SAM" id="Phobius"/>
    </source>
</evidence>
<dbReference type="InterPro" id="IPR036640">
    <property type="entry name" value="ABC1_TM_sf"/>
</dbReference>
<dbReference type="GO" id="GO:0016020">
    <property type="term" value="C:membrane"/>
    <property type="evidence" value="ECO:0007669"/>
    <property type="project" value="InterPro"/>
</dbReference>
<dbReference type="SUPFAM" id="SSF90123">
    <property type="entry name" value="ABC transporter transmembrane region"/>
    <property type="match status" value="1"/>
</dbReference>
<dbReference type="InterPro" id="IPR011527">
    <property type="entry name" value="ABC1_TM_dom"/>
</dbReference>
<keyword evidence="7" id="KW-1185">Reference proteome</keyword>
<keyword evidence="3 4" id="KW-0472">Membrane</keyword>
<dbReference type="EMBL" id="MU843212">
    <property type="protein sequence ID" value="KAK2020583.1"/>
    <property type="molecule type" value="Genomic_DNA"/>
</dbReference>
<feature type="transmembrane region" description="Helical" evidence="4">
    <location>
        <begin position="75"/>
        <end position="103"/>
    </location>
</feature>
<gene>
    <name evidence="6" type="ORF">LX32DRAFT_311758</name>
</gene>
<accession>A0AAD9H1E8</accession>
<protein>
    <recommendedName>
        <fullName evidence="5">ABC transmembrane type-1 domain-containing protein</fullName>
    </recommendedName>
</protein>
<reference evidence="6" key="1">
    <citation type="submission" date="2021-06" db="EMBL/GenBank/DDBJ databases">
        <title>Comparative genomics, transcriptomics and evolutionary studies reveal genomic signatures of adaptation to plant cell wall in hemibiotrophic fungi.</title>
        <authorList>
            <consortium name="DOE Joint Genome Institute"/>
            <person name="Baroncelli R."/>
            <person name="Diaz J.F."/>
            <person name="Benocci T."/>
            <person name="Peng M."/>
            <person name="Battaglia E."/>
            <person name="Haridas S."/>
            <person name="Andreopoulos W."/>
            <person name="Labutti K."/>
            <person name="Pangilinan J."/>
            <person name="Floch G.L."/>
            <person name="Makela M.R."/>
            <person name="Henrissat B."/>
            <person name="Grigoriev I.V."/>
            <person name="Crouch J.A."/>
            <person name="De Vries R.P."/>
            <person name="Sukno S.A."/>
            <person name="Thon M.R."/>
        </authorList>
    </citation>
    <scope>NUCLEOTIDE SEQUENCE</scope>
    <source>
        <strain evidence="6">MAFF235873</strain>
    </source>
</reference>
<name>A0AAD9H1E8_9PEZI</name>
<dbReference type="GO" id="GO:0140359">
    <property type="term" value="F:ABC-type transporter activity"/>
    <property type="evidence" value="ECO:0007669"/>
    <property type="project" value="InterPro"/>
</dbReference>
<dbReference type="Pfam" id="PF00664">
    <property type="entry name" value="ABC_membrane"/>
    <property type="match status" value="1"/>
</dbReference>